<dbReference type="CDD" id="cd16625">
    <property type="entry name" value="RING-HC_RBR_HEL2-like"/>
    <property type="match status" value="1"/>
</dbReference>
<evidence type="ECO:0000256" key="17">
    <source>
        <dbReference type="ARBA" id="ARBA00044345"/>
    </source>
</evidence>
<dbReference type="InterPro" id="IPR001841">
    <property type="entry name" value="Znf_RING"/>
</dbReference>
<evidence type="ECO:0000256" key="5">
    <source>
        <dbReference type="ARBA" id="ARBA00018601"/>
    </source>
</evidence>
<dbReference type="Pfam" id="PF22191">
    <property type="entry name" value="IBR_1"/>
    <property type="match status" value="1"/>
</dbReference>
<feature type="domain" description="RING-type" evidence="21">
    <location>
        <begin position="853"/>
        <end position="901"/>
    </location>
</feature>
<dbReference type="CDD" id="cd05787">
    <property type="entry name" value="LbH_eIF2B_epsilon"/>
    <property type="match status" value="1"/>
</dbReference>
<dbReference type="InterPro" id="IPR044123">
    <property type="entry name" value="W2_eIF2B_epsilon"/>
</dbReference>
<dbReference type="GO" id="GO:0061630">
    <property type="term" value="F:ubiquitin protein ligase activity"/>
    <property type="evidence" value="ECO:0007669"/>
    <property type="project" value="UniProtKB-EC"/>
</dbReference>
<dbReference type="EC" id="2.3.2.31" evidence="4"/>
<dbReference type="Gene3D" id="3.30.40.10">
    <property type="entry name" value="Zinc/RING finger domain, C3HC4 (zinc finger)"/>
    <property type="match status" value="1"/>
</dbReference>
<dbReference type="Pfam" id="PF00483">
    <property type="entry name" value="NTP_transferase"/>
    <property type="match status" value="1"/>
</dbReference>
<dbReference type="PANTHER" id="PTHR45887">
    <property type="entry name" value="TRANSLATION INITIATION FACTOR EIF-2B SUBUNIT EPSILON"/>
    <property type="match status" value="1"/>
</dbReference>
<dbReference type="CDD" id="cd20346">
    <property type="entry name" value="BRcat_RBR_ANKIB1"/>
    <property type="match status" value="1"/>
</dbReference>
<dbReference type="InterPro" id="IPR035543">
    <property type="entry name" value="eIF-2B_epsilon_N"/>
</dbReference>
<protein>
    <recommendedName>
        <fullName evidence="5">Mannose-1-phosphate guanyltransferase</fullName>
        <ecNumber evidence="4">2.3.2.31</ecNumber>
    </recommendedName>
    <alternativeName>
        <fullName evidence="15">GDP-mannose pyrophosphorylase</fullName>
    </alternativeName>
    <alternativeName>
        <fullName evidence="14">GTP-mannose-1-phosphate guanylyltransferase</fullName>
    </alternativeName>
    <alternativeName>
        <fullName evidence="16">Translation initiation factor eIF2B subunit epsilon</fullName>
    </alternativeName>
    <alternativeName>
        <fullName evidence="17">eIF2B GDP-GTP exchange factor subunit epsilon</fullName>
    </alternativeName>
</protein>
<comment type="caution">
    <text evidence="24">The sequence shown here is derived from an EMBL/GenBank/DDBJ whole genome shotgun (WGS) entry which is preliminary data.</text>
</comment>
<dbReference type="InterPro" id="IPR051956">
    <property type="entry name" value="eIF2B_epsilon"/>
</dbReference>
<proteinExistence type="inferred from homology"/>
<dbReference type="InterPro" id="IPR016024">
    <property type="entry name" value="ARM-type_fold"/>
</dbReference>
<dbReference type="Gene3D" id="1.25.40.180">
    <property type="match status" value="1"/>
</dbReference>
<evidence type="ECO:0000256" key="19">
    <source>
        <dbReference type="PROSITE-ProRule" id="PRU00175"/>
    </source>
</evidence>
<dbReference type="PANTHER" id="PTHR45887:SF1">
    <property type="entry name" value="TRANSLATION INITIATION FACTOR EIF-2B SUBUNIT EPSILON"/>
    <property type="match status" value="1"/>
</dbReference>
<accession>A0A179A1Z6</accession>
<dbReference type="InterPro" id="IPR003307">
    <property type="entry name" value="W2_domain"/>
</dbReference>
<evidence type="ECO:0000256" key="10">
    <source>
        <dbReference type="ARBA" id="ARBA00022737"/>
    </source>
</evidence>
<keyword evidence="10" id="KW-0677">Repeat</keyword>
<evidence type="ECO:0000313" key="25">
    <source>
        <dbReference type="Proteomes" id="UP000078343"/>
    </source>
</evidence>
<dbReference type="InterPro" id="IPR013083">
    <property type="entry name" value="Znf_RING/FYVE/PHD"/>
</dbReference>
<evidence type="ECO:0000256" key="4">
    <source>
        <dbReference type="ARBA" id="ARBA00012251"/>
    </source>
</evidence>
<evidence type="ECO:0000256" key="15">
    <source>
        <dbReference type="ARBA" id="ARBA00031190"/>
    </source>
</evidence>
<dbReference type="OrthoDB" id="10009520at2759"/>
<feature type="region of interest" description="Disordered" evidence="20">
    <location>
        <begin position="1"/>
        <end position="21"/>
    </location>
</feature>
<evidence type="ECO:0000259" key="21">
    <source>
        <dbReference type="PROSITE" id="PS50089"/>
    </source>
</evidence>
<feature type="region of interest" description="Disordered" evidence="20">
    <location>
        <begin position="669"/>
        <end position="735"/>
    </location>
</feature>
<evidence type="ECO:0000256" key="11">
    <source>
        <dbReference type="ARBA" id="ARBA00022771"/>
    </source>
</evidence>
<dbReference type="PROSITE" id="PS51363">
    <property type="entry name" value="W2"/>
    <property type="match status" value="1"/>
</dbReference>
<dbReference type="GO" id="GO:0005085">
    <property type="term" value="F:guanyl-nucleotide exchange factor activity"/>
    <property type="evidence" value="ECO:0007669"/>
    <property type="project" value="InterPro"/>
</dbReference>
<dbReference type="SUPFAM" id="SSF53448">
    <property type="entry name" value="Nucleotide-diphospho-sugar transferases"/>
    <property type="match status" value="1"/>
</dbReference>
<dbReference type="Pfam" id="PF01485">
    <property type="entry name" value="IBR"/>
    <property type="match status" value="1"/>
</dbReference>
<dbReference type="GO" id="GO:0008270">
    <property type="term" value="F:zinc ion binding"/>
    <property type="evidence" value="ECO:0007669"/>
    <property type="project" value="UniProtKB-KW"/>
</dbReference>
<evidence type="ECO:0000256" key="2">
    <source>
        <dbReference type="ARBA" id="ARBA00004514"/>
    </source>
</evidence>
<gene>
    <name evidence="24" type="ORF">AYL99_01395</name>
</gene>
<dbReference type="Gene3D" id="3.90.550.10">
    <property type="entry name" value="Spore Coat Polysaccharide Biosynthesis Protein SpsA, Chain A"/>
    <property type="match status" value="1"/>
</dbReference>
<dbReference type="FunFam" id="3.90.550.10:FF:000066">
    <property type="entry name" value="Translation initiation factor eIF-2B subunit epsilon"/>
    <property type="match status" value="1"/>
</dbReference>
<dbReference type="SMART" id="SM00184">
    <property type="entry name" value="RING"/>
    <property type="match status" value="2"/>
</dbReference>
<evidence type="ECO:0000256" key="12">
    <source>
        <dbReference type="ARBA" id="ARBA00022786"/>
    </source>
</evidence>
<dbReference type="GO" id="GO:0005829">
    <property type="term" value="C:cytosol"/>
    <property type="evidence" value="ECO:0007669"/>
    <property type="project" value="UniProtKB-SubCell"/>
</dbReference>
<evidence type="ECO:0000256" key="7">
    <source>
        <dbReference type="ARBA" id="ARBA00022540"/>
    </source>
</evidence>
<keyword evidence="25" id="KW-1185">Reference proteome</keyword>
<evidence type="ECO:0000256" key="18">
    <source>
        <dbReference type="ARBA" id="ARBA00046432"/>
    </source>
</evidence>
<dbReference type="GeneID" id="30005565"/>
<dbReference type="SUPFAM" id="SSF48371">
    <property type="entry name" value="ARM repeat"/>
    <property type="match status" value="1"/>
</dbReference>
<comment type="catalytic activity">
    <reaction evidence="1">
        <text>[E2 ubiquitin-conjugating enzyme]-S-ubiquitinyl-L-cysteine + [acceptor protein]-L-lysine = [E2 ubiquitin-conjugating enzyme]-L-cysteine + [acceptor protein]-N(6)-ubiquitinyl-L-lysine.</text>
        <dbReference type="EC" id="2.3.2.31"/>
    </reaction>
</comment>
<dbReference type="FunFam" id="3.30.40.10:FF:000019">
    <property type="entry name" value="RBR-type E3 ubiquitin transferase"/>
    <property type="match status" value="1"/>
</dbReference>
<keyword evidence="7" id="KW-0648">Protein biosynthesis</keyword>
<evidence type="ECO:0000256" key="14">
    <source>
        <dbReference type="ARBA" id="ARBA00030179"/>
    </source>
</evidence>
<dbReference type="PROSITE" id="PS51873">
    <property type="entry name" value="TRIAD"/>
    <property type="match status" value="1"/>
</dbReference>
<dbReference type="AlphaFoldDB" id="A0A179A1Z6"/>
<name>A0A179A1Z6_9EURO</name>
<keyword evidence="8" id="KW-0808">Transferase</keyword>
<dbReference type="InterPro" id="IPR002867">
    <property type="entry name" value="IBR_dom"/>
</dbReference>
<dbReference type="SMART" id="SM00647">
    <property type="entry name" value="IBR"/>
    <property type="match status" value="2"/>
</dbReference>
<dbReference type="Gene3D" id="2.160.10.10">
    <property type="entry name" value="Hexapeptide repeat proteins"/>
    <property type="match status" value="1"/>
</dbReference>
<dbReference type="InterPro" id="IPR044066">
    <property type="entry name" value="TRIAD_supradom"/>
</dbReference>
<dbReference type="InterPro" id="IPR056764">
    <property type="entry name" value="LbH_EIF2B3/5"/>
</dbReference>
<dbReference type="PROSITE" id="PS00518">
    <property type="entry name" value="ZF_RING_1"/>
    <property type="match status" value="2"/>
</dbReference>
<dbReference type="InterPro" id="IPR048962">
    <property type="entry name" value="ARIH1-like_UBL"/>
</dbReference>
<evidence type="ECO:0000259" key="22">
    <source>
        <dbReference type="PROSITE" id="PS51363"/>
    </source>
</evidence>
<dbReference type="Pfam" id="PF25084">
    <property type="entry name" value="LbH_EIF2B"/>
    <property type="match status" value="1"/>
</dbReference>
<dbReference type="EMBL" id="LVYI01000001">
    <property type="protein sequence ID" value="OAP65423.1"/>
    <property type="molecule type" value="Genomic_DNA"/>
</dbReference>
<dbReference type="Gene3D" id="1.20.120.1750">
    <property type="match status" value="1"/>
</dbReference>
<keyword evidence="11 19" id="KW-0863">Zinc-finger</keyword>
<dbReference type="InterPro" id="IPR029044">
    <property type="entry name" value="Nucleotide-diphossugar_trans"/>
</dbReference>
<sequence length="1227" mass="138236">MPPKTPKSAGGRGRSGDDTKEDPLQAVVVADTFEDRFAPFTVEKPRCLLTLANTPLIEYTLEYLASAGVQVVFLYAGAHTDQVETYIEGSRWKASNSPFESLTILRCVASSVGDVMRDLDQKHLMAGDFIVVSGDIVANFPIEKALRQHKARREKDKNAIMTMVLREAEPGIHDHNGGIVPTFVIDPTKDRCLHYEEAFPGTQFTSHVDPELLKTSELEVRQDLIDCRIDIYTPDVLSLWSDNFDNQSPRKDFLFGVLKDWELNGKTIHTYIVKDHYAARAADFWSYNAISQDMKQGVIASIAVENNVFGDTHYARSQNGVIVDKKVISAKPTKLEAGTIIGPETAIGAGCVIRSSVLGQRCNIGRNTKIDAAYIWDDVSVGNNVKISRAIIGNEAFIGDDCIIEEGVLISFGVKIAAGTTVRAGSRIVKSQRGADGQMKNDTLIVGDAGEGHAYVEDEEDYLSSRLSKLVYDRPDFADSVSTLESDISEDEISSLGGSRSQSFGDESTDRFQHDTVAILIQRMQERKHVDDMLSELMGLRFSGGADETQVRKAVAVALMKHIHGEIEAGVSAAEATRRILAAYNPLIRRTGAEQATEEQVSFLLDAQKELSKRKDGGKTLLFVVKDLYDLEVFGEEAFTDWWADERSNNEPEMAAVRQPSSQFIDWLENAESESESEEEDDTGAAKSLKRSAPPAQRLSTPITEPGSPSPKAMDSEDEFMSDPPSGDEIDFDEGTQDSDIASLAGDFEQDQDGGFGYEKDILTNPQKPYEVEYKVLSPEDIQAQQEQQFKEVSSIIELPVEQTAILLRFMRWNKEKLIESYMDNQDKVLEAAGLGPTFAEAPKTQKVKGFTCEICFEDSPDLVTYAMKCDHRYCTNCYTQYLTQKVKEEGEAARIECPFDGCHRIVDSKSLKLLVDQSVMDRYHVLLTRTYVDDKDSLKWCPAPECEYAVDCPVRKRDLSRIVPTVRCSHDHLFCFGCTLADHRPAPCALVKKWLKKCEDDSETSNWISANTKECPKCNSTIEKNGGCNHMTCRKCKHEFCWMCMGPWSEHGTSWYNCNRFEEKSGADARDAQARSRHSLERYLHYYNRYANHEQSAKLDKDLWLKTEKKMTSLQSQSNMSWIEVQFLDNASKALQNCRQTLKWTYAFAFYLARNNMTEIFEDNQKDLEMAVENLSQMFEKPVQELGHLKVEILDKTTYCNRRREILLSDTAENLKKDQWKFNVEI</sequence>
<comment type="subcellular location">
    <subcellularLocation>
        <location evidence="2">Cytoplasm</location>
        <location evidence="2">Cytosol</location>
    </subcellularLocation>
</comment>
<evidence type="ECO:0000256" key="9">
    <source>
        <dbReference type="ARBA" id="ARBA00022723"/>
    </source>
</evidence>
<dbReference type="InterPro" id="IPR005835">
    <property type="entry name" value="NTP_transferase_dom"/>
</dbReference>
<dbReference type="PROSITE" id="PS50089">
    <property type="entry name" value="ZF_RING_2"/>
    <property type="match status" value="1"/>
</dbReference>
<comment type="subunit">
    <text evidence="18">Component of the translation initiation factor 2B (eIF2B) complex which is a heterodecamer of two sets of five different subunits: alpha, beta, gamma, delta and epsilon. Subunits alpha, beta and delta comprise a regulatory subcomplex and subunits epsilon and gamma comprise a catalytic subcomplex. Within the complex, the hexameric regulatory complex resides at the center, with the two heterodimeric catalytic subcomplexes bound on opposite sides.</text>
</comment>
<keyword evidence="6" id="KW-0963">Cytoplasm</keyword>
<dbReference type="SUPFAM" id="SSF57850">
    <property type="entry name" value="RING/U-box"/>
    <property type="match status" value="2"/>
</dbReference>
<evidence type="ECO:0000256" key="3">
    <source>
        <dbReference type="ARBA" id="ARBA00007878"/>
    </source>
</evidence>
<keyword evidence="7" id="KW-0396">Initiation factor</keyword>
<evidence type="ECO:0000256" key="20">
    <source>
        <dbReference type="SAM" id="MobiDB-lite"/>
    </source>
</evidence>
<dbReference type="GO" id="GO:0005851">
    <property type="term" value="C:eukaryotic translation initiation factor 2B complex"/>
    <property type="evidence" value="ECO:0007669"/>
    <property type="project" value="TreeGrafter"/>
</dbReference>
<evidence type="ECO:0000256" key="1">
    <source>
        <dbReference type="ARBA" id="ARBA00001798"/>
    </source>
</evidence>
<dbReference type="Proteomes" id="UP000078343">
    <property type="component" value="Unassembled WGS sequence"/>
</dbReference>
<dbReference type="GO" id="GO:0031369">
    <property type="term" value="F:translation initiation factor binding"/>
    <property type="evidence" value="ECO:0007669"/>
    <property type="project" value="InterPro"/>
</dbReference>
<comment type="similarity">
    <text evidence="3">Belongs to the eIF-2B gamma/epsilon subunits family.</text>
</comment>
<dbReference type="SMART" id="SM00515">
    <property type="entry name" value="eIF5C"/>
    <property type="match status" value="1"/>
</dbReference>
<evidence type="ECO:0000313" key="24">
    <source>
        <dbReference type="EMBL" id="OAP65423.1"/>
    </source>
</evidence>
<keyword evidence="12" id="KW-0833">Ubl conjugation pathway</keyword>
<dbReference type="RefSeq" id="XP_018698790.1">
    <property type="nucleotide sequence ID" value="XM_018832911.1"/>
</dbReference>
<feature type="domain" description="W2" evidence="22">
    <location>
        <begin position="510"/>
        <end position="678"/>
    </location>
</feature>
<dbReference type="CDD" id="cd04197">
    <property type="entry name" value="eIF-2B_epsilon_N"/>
    <property type="match status" value="1"/>
</dbReference>
<dbReference type="Pfam" id="PF21235">
    <property type="entry name" value="UBA_ARI1"/>
    <property type="match status" value="1"/>
</dbReference>
<dbReference type="InterPro" id="IPR018957">
    <property type="entry name" value="Znf_C3HC4_RING-type"/>
</dbReference>
<dbReference type="InterPro" id="IPR017907">
    <property type="entry name" value="Znf_RING_CS"/>
</dbReference>
<keyword evidence="9" id="KW-0479">Metal-binding</keyword>
<organism evidence="24 25">
    <name type="scientific">Fonsecaea erecta</name>
    <dbReference type="NCBI Taxonomy" id="1367422"/>
    <lineage>
        <taxon>Eukaryota</taxon>
        <taxon>Fungi</taxon>
        <taxon>Dikarya</taxon>
        <taxon>Ascomycota</taxon>
        <taxon>Pezizomycotina</taxon>
        <taxon>Eurotiomycetes</taxon>
        <taxon>Chaetothyriomycetidae</taxon>
        <taxon>Chaetothyriales</taxon>
        <taxon>Herpotrichiellaceae</taxon>
        <taxon>Fonsecaea</taxon>
    </lineage>
</organism>
<evidence type="ECO:0000259" key="23">
    <source>
        <dbReference type="PROSITE" id="PS51873"/>
    </source>
</evidence>
<feature type="compositionally biased region" description="Acidic residues" evidence="20">
    <location>
        <begin position="716"/>
        <end position="735"/>
    </location>
</feature>
<evidence type="ECO:0000256" key="16">
    <source>
        <dbReference type="ARBA" id="ARBA00044144"/>
    </source>
</evidence>
<feature type="domain" description="RING-type" evidence="23">
    <location>
        <begin position="849"/>
        <end position="1063"/>
    </location>
</feature>
<dbReference type="Pfam" id="PF19422">
    <property type="entry name" value="Ariadne"/>
    <property type="match status" value="1"/>
</dbReference>
<dbReference type="Pfam" id="PF00097">
    <property type="entry name" value="zf-C3HC4"/>
    <property type="match status" value="1"/>
</dbReference>
<evidence type="ECO:0000256" key="6">
    <source>
        <dbReference type="ARBA" id="ARBA00022490"/>
    </source>
</evidence>
<feature type="compositionally biased region" description="Acidic residues" evidence="20">
    <location>
        <begin position="669"/>
        <end position="683"/>
    </location>
</feature>
<dbReference type="STRING" id="1367422.A0A179A1Z6"/>
<dbReference type="FunFam" id="1.20.120.1750:FF:000007">
    <property type="entry name" value="RBR-type E3 ubiquitin transferase"/>
    <property type="match status" value="1"/>
</dbReference>
<dbReference type="InterPro" id="IPR045840">
    <property type="entry name" value="Ariadne"/>
</dbReference>
<evidence type="ECO:0000256" key="13">
    <source>
        <dbReference type="ARBA" id="ARBA00022833"/>
    </source>
</evidence>
<keyword evidence="13" id="KW-0862">Zinc</keyword>
<evidence type="ECO:0000256" key="8">
    <source>
        <dbReference type="ARBA" id="ARBA00022679"/>
    </source>
</evidence>
<dbReference type="Pfam" id="PF02020">
    <property type="entry name" value="W2"/>
    <property type="match status" value="1"/>
</dbReference>
<dbReference type="GO" id="GO:0003743">
    <property type="term" value="F:translation initiation factor activity"/>
    <property type="evidence" value="ECO:0007669"/>
    <property type="project" value="TreeGrafter"/>
</dbReference>
<reference evidence="24 25" key="1">
    <citation type="submission" date="2016-04" db="EMBL/GenBank/DDBJ databases">
        <title>Draft genome of Fonsecaea erecta CBS 125763.</title>
        <authorList>
            <person name="Weiss V.A."/>
            <person name="Vicente V.A."/>
            <person name="Raittz R.T."/>
            <person name="Moreno L.F."/>
            <person name="De Souza E.M."/>
            <person name="Pedrosa F.O."/>
            <person name="Steffens M.B."/>
            <person name="Faoro H."/>
            <person name="Tadra-Sfeir M.Z."/>
            <person name="Najafzadeh M.J."/>
            <person name="Felipe M.S."/>
            <person name="Teixeira M."/>
            <person name="Sun J."/>
            <person name="Xi L."/>
            <person name="Gomes R."/>
            <person name="De Azevedo C.M."/>
            <person name="Salgado C.G."/>
            <person name="Da Silva M.B."/>
            <person name="Nascimento M.F."/>
            <person name="Queiroz-Telles F."/>
            <person name="Attili D.S."/>
            <person name="Gorbushina A."/>
        </authorList>
    </citation>
    <scope>NUCLEOTIDE SEQUENCE [LARGE SCALE GENOMIC DNA]</scope>
    <source>
        <strain evidence="24 25">CBS 125763</strain>
    </source>
</reference>
<dbReference type="CDD" id="cd20356">
    <property type="entry name" value="Rcat_RBR_HHARI-like"/>
    <property type="match status" value="1"/>
</dbReference>
<dbReference type="CDD" id="cd11558">
    <property type="entry name" value="W2_eIF2B_epsilon"/>
    <property type="match status" value="1"/>
</dbReference>